<evidence type="ECO:0000313" key="3">
    <source>
        <dbReference type="Proteomes" id="UP000289738"/>
    </source>
</evidence>
<feature type="transmembrane region" description="Helical" evidence="1">
    <location>
        <begin position="172"/>
        <end position="191"/>
    </location>
</feature>
<reference evidence="2 3" key="1">
    <citation type="submission" date="2019-01" db="EMBL/GenBank/DDBJ databases">
        <title>Sequencing of cultivated peanut Arachis hypogaea provides insights into genome evolution and oil improvement.</title>
        <authorList>
            <person name="Chen X."/>
        </authorList>
    </citation>
    <scope>NUCLEOTIDE SEQUENCE [LARGE SCALE GENOMIC DNA]</scope>
    <source>
        <strain evidence="3">cv. Fuhuasheng</strain>
        <tissue evidence="2">Leaves</tissue>
    </source>
</reference>
<keyword evidence="1" id="KW-0472">Membrane</keyword>
<dbReference type="EMBL" id="SDMP01000021">
    <property type="protein sequence ID" value="RYQ81323.1"/>
    <property type="molecule type" value="Genomic_DNA"/>
</dbReference>
<keyword evidence="1" id="KW-0812">Transmembrane</keyword>
<name>A0A444WV65_ARAHY</name>
<keyword evidence="3" id="KW-1185">Reference proteome</keyword>
<proteinExistence type="predicted"/>
<feature type="transmembrane region" description="Helical" evidence="1">
    <location>
        <begin position="37"/>
        <end position="54"/>
    </location>
</feature>
<accession>A0A444WV65</accession>
<evidence type="ECO:0000256" key="1">
    <source>
        <dbReference type="SAM" id="Phobius"/>
    </source>
</evidence>
<keyword evidence="1" id="KW-1133">Transmembrane helix</keyword>
<sequence length="255" mass="29778">MFVPRSKPKGAHRKLRGAHRKPKEVILRCRSSAPPSSSAFIFVATFLLFVAIHPHQRRRSSTLKTYLRCITIEKEITTILNLLKILKTCGLNCESTYTARWQRFRKKKYYMMKNRKKEFGLKTRTECEHIFYFSDEHNHDLLDTQFSAMLSIHRKMSEIDIMQMMNMLKSGISTSQIFDLLAGMNLLVMVLEMCRMKLLDKGVKFLVMQGKTLISIIPYGTMAIRNVVRDVFFDARHRLCSKHLIRNVSSNIENP</sequence>
<protein>
    <recommendedName>
        <fullName evidence="4">Protein FAR1-RELATED SEQUENCE</fullName>
    </recommendedName>
</protein>
<organism evidence="2 3">
    <name type="scientific">Arachis hypogaea</name>
    <name type="common">Peanut</name>
    <dbReference type="NCBI Taxonomy" id="3818"/>
    <lineage>
        <taxon>Eukaryota</taxon>
        <taxon>Viridiplantae</taxon>
        <taxon>Streptophyta</taxon>
        <taxon>Embryophyta</taxon>
        <taxon>Tracheophyta</taxon>
        <taxon>Spermatophyta</taxon>
        <taxon>Magnoliopsida</taxon>
        <taxon>eudicotyledons</taxon>
        <taxon>Gunneridae</taxon>
        <taxon>Pentapetalae</taxon>
        <taxon>rosids</taxon>
        <taxon>fabids</taxon>
        <taxon>Fabales</taxon>
        <taxon>Fabaceae</taxon>
        <taxon>Papilionoideae</taxon>
        <taxon>50 kb inversion clade</taxon>
        <taxon>dalbergioids sensu lato</taxon>
        <taxon>Dalbergieae</taxon>
        <taxon>Pterocarpus clade</taxon>
        <taxon>Arachis</taxon>
    </lineage>
</organism>
<evidence type="ECO:0000313" key="2">
    <source>
        <dbReference type="EMBL" id="RYQ81323.1"/>
    </source>
</evidence>
<dbReference type="PANTHER" id="PTHR47718">
    <property type="entry name" value="OS01G0519700 PROTEIN"/>
    <property type="match status" value="1"/>
</dbReference>
<evidence type="ECO:0008006" key="4">
    <source>
        <dbReference type="Google" id="ProtNLM"/>
    </source>
</evidence>
<dbReference type="Proteomes" id="UP000289738">
    <property type="component" value="Unassembled WGS sequence"/>
</dbReference>
<comment type="caution">
    <text evidence="2">The sequence shown here is derived from an EMBL/GenBank/DDBJ whole genome shotgun (WGS) entry which is preliminary data.</text>
</comment>
<gene>
    <name evidence="2" type="ORF">Ahy_Scaffold1g107285</name>
</gene>
<dbReference type="AlphaFoldDB" id="A0A444WV65"/>